<gene>
    <name evidence="1" type="ORF">NFI80_25240</name>
</gene>
<proteinExistence type="predicted"/>
<sequence>MNEKIHIGIGEIIDFQIQLIDLDALSASIELKLHDQYVVFGGPDLFSSIPNSGVNLVGHFIQRCFQICSVDKTRDLEGHLVKVAFEGDQILGLCSLMNDDFFYPTVEFNKLSQTL</sequence>
<keyword evidence="2" id="KW-1185">Reference proteome</keyword>
<protein>
    <submittedName>
        <fullName evidence="1">Uncharacterized protein</fullName>
    </submittedName>
</protein>
<organism evidence="1 2">
    <name type="scientific">Dyadobacter chenhuakuii</name>
    <dbReference type="NCBI Taxonomy" id="2909339"/>
    <lineage>
        <taxon>Bacteria</taxon>
        <taxon>Pseudomonadati</taxon>
        <taxon>Bacteroidota</taxon>
        <taxon>Cytophagia</taxon>
        <taxon>Cytophagales</taxon>
        <taxon>Spirosomataceae</taxon>
        <taxon>Dyadobacter</taxon>
    </lineage>
</organism>
<name>A0ABY5E8B2_9BACT</name>
<dbReference type="Proteomes" id="UP001055420">
    <property type="component" value="Plasmid unnamed"/>
</dbReference>
<dbReference type="RefSeq" id="WP_254414224.1">
    <property type="nucleotide sequence ID" value="NZ_CP099631.1"/>
</dbReference>
<evidence type="ECO:0000313" key="1">
    <source>
        <dbReference type="EMBL" id="UTM21782.1"/>
    </source>
</evidence>
<reference evidence="1" key="1">
    <citation type="submission" date="2022-06" db="EMBL/GenBank/DDBJ databases">
        <title>Novel species in genus Dyadobacter.</title>
        <authorList>
            <person name="Ma C."/>
        </authorList>
    </citation>
    <scope>NUCLEOTIDE SEQUENCE</scope>
    <source>
        <strain evidence="1">CY22</strain>
        <plasmid evidence="1">unnamed</plasmid>
    </source>
</reference>
<accession>A0ABY5E8B2</accession>
<dbReference type="EMBL" id="CP099631">
    <property type="protein sequence ID" value="UTM21782.1"/>
    <property type="molecule type" value="Genomic_DNA"/>
</dbReference>
<keyword evidence="1" id="KW-0614">Plasmid</keyword>
<evidence type="ECO:0000313" key="2">
    <source>
        <dbReference type="Proteomes" id="UP001055420"/>
    </source>
</evidence>
<geneLocation type="plasmid" evidence="1 2">
    <name>unnamed</name>
</geneLocation>